<evidence type="ECO:0000313" key="4">
    <source>
        <dbReference type="Proteomes" id="UP001501758"/>
    </source>
</evidence>
<dbReference type="PANTHER" id="PTHR46268:SF6">
    <property type="entry name" value="UNIVERSAL STRESS PROTEIN UP12"/>
    <property type="match status" value="1"/>
</dbReference>
<dbReference type="RefSeq" id="WP_343914359.1">
    <property type="nucleotide sequence ID" value="NZ_BAAAGE010000005.1"/>
</dbReference>
<accession>A0ABP3UEA8</accession>
<dbReference type="CDD" id="cd00293">
    <property type="entry name" value="USP-like"/>
    <property type="match status" value="1"/>
</dbReference>
<dbReference type="Proteomes" id="UP001501758">
    <property type="component" value="Unassembled WGS sequence"/>
</dbReference>
<dbReference type="InterPro" id="IPR006015">
    <property type="entry name" value="Universal_stress_UspA"/>
</dbReference>
<dbReference type="PRINTS" id="PR01438">
    <property type="entry name" value="UNVRSLSTRESS"/>
</dbReference>
<name>A0ABP3UEA8_9FLAO</name>
<dbReference type="InterPro" id="IPR006016">
    <property type="entry name" value="UspA"/>
</dbReference>
<dbReference type="EMBL" id="BAAAGE010000005">
    <property type="protein sequence ID" value="GAA0731409.1"/>
    <property type="molecule type" value="Genomic_DNA"/>
</dbReference>
<reference evidence="4" key="1">
    <citation type="journal article" date="2019" name="Int. J. Syst. Evol. Microbiol.">
        <title>The Global Catalogue of Microorganisms (GCM) 10K type strain sequencing project: providing services to taxonomists for standard genome sequencing and annotation.</title>
        <authorList>
            <consortium name="The Broad Institute Genomics Platform"/>
            <consortium name="The Broad Institute Genome Sequencing Center for Infectious Disease"/>
            <person name="Wu L."/>
            <person name="Ma J."/>
        </authorList>
    </citation>
    <scope>NUCLEOTIDE SEQUENCE [LARGE SCALE GENOMIC DNA]</scope>
    <source>
        <strain evidence="4">JCM 15974</strain>
    </source>
</reference>
<organism evidence="3 4">
    <name type="scientific">Aquimarina litoralis</name>
    <dbReference type="NCBI Taxonomy" id="584605"/>
    <lineage>
        <taxon>Bacteria</taxon>
        <taxon>Pseudomonadati</taxon>
        <taxon>Bacteroidota</taxon>
        <taxon>Flavobacteriia</taxon>
        <taxon>Flavobacteriales</taxon>
        <taxon>Flavobacteriaceae</taxon>
        <taxon>Aquimarina</taxon>
    </lineage>
</organism>
<evidence type="ECO:0000256" key="1">
    <source>
        <dbReference type="ARBA" id="ARBA00008791"/>
    </source>
</evidence>
<protein>
    <recommendedName>
        <fullName evidence="2">UspA domain-containing protein</fullName>
    </recommendedName>
</protein>
<dbReference type="SUPFAM" id="SSF52402">
    <property type="entry name" value="Adenine nucleotide alpha hydrolases-like"/>
    <property type="match status" value="2"/>
</dbReference>
<comment type="caution">
    <text evidence="3">The sequence shown here is derived from an EMBL/GenBank/DDBJ whole genome shotgun (WGS) entry which is preliminary data.</text>
</comment>
<evidence type="ECO:0000259" key="2">
    <source>
        <dbReference type="Pfam" id="PF00582"/>
    </source>
</evidence>
<dbReference type="InterPro" id="IPR014729">
    <property type="entry name" value="Rossmann-like_a/b/a_fold"/>
</dbReference>
<gene>
    <name evidence="3" type="ORF">GCM10009430_43560</name>
</gene>
<dbReference type="Gene3D" id="3.40.50.620">
    <property type="entry name" value="HUPs"/>
    <property type="match status" value="2"/>
</dbReference>
<dbReference type="PANTHER" id="PTHR46268">
    <property type="entry name" value="STRESS RESPONSE PROTEIN NHAX"/>
    <property type="match status" value="1"/>
</dbReference>
<proteinExistence type="inferred from homology"/>
<keyword evidence="4" id="KW-1185">Reference proteome</keyword>
<evidence type="ECO:0000313" key="3">
    <source>
        <dbReference type="EMBL" id="GAA0731409.1"/>
    </source>
</evidence>
<feature type="domain" description="UspA" evidence="2">
    <location>
        <begin position="1"/>
        <end position="146"/>
    </location>
</feature>
<comment type="similarity">
    <text evidence="1">Belongs to the universal stress protein A family.</text>
</comment>
<dbReference type="Pfam" id="PF00582">
    <property type="entry name" value="Usp"/>
    <property type="match status" value="1"/>
</dbReference>
<sequence>MKRILLPTDFSDNAYNAIKYAVQFFKDETCTFYLLNTFTPISYTAEYLIENPAPYGIEEVALGHSKKEIEKVAQKIQIEFPNEKHQFVKLSAFNMLIAEIKDVIETYNIDLIIMGTKGATGLKEVLIGSQTMYTMKKVKCPIIAVPDGFVYEKPKEILFPTDYNLNTSNPILLPLIKSICDIHNSRLHILNAYYGVPLVTQQQDTKVYLDTYFEENAHVFEIADGMDVIEAIEDYQKYHIINLLVMVHNKHSFFENLLFKPVINQIAYHLNVPFLVIPSIERQ</sequence>